<sequence length="300" mass="32052">MASYDHVDIKIVEVSPRDGLQNVASLVSAKRKIQFVNQLSGTGLGFIEVTSFVSPKAVPQLSDSDIVFSGITKRDGVEYSALVPNEQGLERALRLNVQHIAIFTAASEQFCQKNIRCSIEESLCRFKPVIDRAKAEGCTVRAYVSCVLGCPYEGKIKLQAVTELVRKLNELGCDEISLGDTIGVGTAKQSAGLVRACSEIAPISNIAVHFHDTRGQALANILSCIDQGVRIIDASVAGLGGCPYAKNASGNVATEDVIYMLHGMGLNTGVDLEALIKAGQFISQELAIENHSRVAQAGVF</sequence>
<dbReference type="GO" id="GO:0004419">
    <property type="term" value="F:hydroxymethylglutaryl-CoA lyase activity"/>
    <property type="evidence" value="ECO:0007669"/>
    <property type="project" value="UniProtKB-EC"/>
</dbReference>
<dbReference type="PANTHER" id="PTHR42738:SF7">
    <property type="entry name" value="HYDROXYMETHYLGLUTARYL-COA LYASE"/>
    <property type="match status" value="1"/>
</dbReference>
<evidence type="ECO:0000256" key="4">
    <source>
        <dbReference type="ARBA" id="ARBA00022723"/>
    </source>
</evidence>
<dbReference type="AlphaFoldDB" id="A0A3B0Z6T6"/>
<dbReference type="SUPFAM" id="SSF51569">
    <property type="entry name" value="Aldolase"/>
    <property type="match status" value="1"/>
</dbReference>
<dbReference type="InterPro" id="IPR043594">
    <property type="entry name" value="HMGL"/>
</dbReference>
<name>A0A3B0Z6T6_9ZZZZ</name>
<reference evidence="8" key="1">
    <citation type="submission" date="2018-06" db="EMBL/GenBank/DDBJ databases">
        <authorList>
            <person name="Zhirakovskaya E."/>
        </authorList>
    </citation>
    <scope>NUCLEOTIDE SEQUENCE</scope>
</reference>
<comment type="similarity">
    <text evidence="2">Belongs to the HMG-CoA lyase family.</text>
</comment>
<evidence type="ECO:0000256" key="6">
    <source>
        <dbReference type="ARBA" id="ARBA00049877"/>
    </source>
</evidence>
<dbReference type="NCBIfam" id="NF004283">
    <property type="entry name" value="PRK05692.1"/>
    <property type="match status" value="1"/>
</dbReference>
<gene>
    <name evidence="8" type="ORF">MNBD_GAMMA16-472</name>
</gene>
<organism evidence="8">
    <name type="scientific">hydrothermal vent metagenome</name>
    <dbReference type="NCBI Taxonomy" id="652676"/>
    <lineage>
        <taxon>unclassified sequences</taxon>
        <taxon>metagenomes</taxon>
        <taxon>ecological metagenomes</taxon>
    </lineage>
</organism>
<dbReference type="PROSITE" id="PS50991">
    <property type="entry name" value="PYR_CT"/>
    <property type="match status" value="1"/>
</dbReference>
<protein>
    <recommendedName>
        <fullName evidence="3">hydroxymethylglutaryl-CoA lyase</fullName>
        <ecNumber evidence="3">4.1.3.4</ecNumber>
    </recommendedName>
</protein>
<proteinExistence type="inferred from homology"/>
<evidence type="ECO:0000256" key="1">
    <source>
        <dbReference type="ARBA" id="ARBA00005143"/>
    </source>
</evidence>
<dbReference type="PANTHER" id="PTHR42738">
    <property type="entry name" value="HYDROXYMETHYLGLUTARYL-COA LYASE"/>
    <property type="match status" value="1"/>
</dbReference>
<keyword evidence="5 8" id="KW-0456">Lyase</keyword>
<dbReference type="CDD" id="cd07938">
    <property type="entry name" value="DRE_TIM_HMGL"/>
    <property type="match status" value="1"/>
</dbReference>
<dbReference type="EC" id="4.1.3.4" evidence="3"/>
<comment type="pathway">
    <text evidence="1">Metabolic intermediate metabolism; (S)-3-hydroxy-3-methylglutaryl-CoA degradation; acetoacetate from (S)-3-hydroxy-3-methylglutaryl-CoA: step 1/1.</text>
</comment>
<evidence type="ECO:0000256" key="5">
    <source>
        <dbReference type="ARBA" id="ARBA00023239"/>
    </source>
</evidence>
<dbReference type="GO" id="GO:0006552">
    <property type="term" value="P:L-leucine catabolic process"/>
    <property type="evidence" value="ECO:0007669"/>
    <property type="project" value="TreeGrafter"/>
</dbReference>
<dbReference type="GO" id="GO:0046872">
    <property type="term" value="F:metal ion binding"/>
    <property type="evidence" value="ECO:0007669"/>
    <property type="project" value="UniProtKB-KW"/>
</dbReference>
<feature type="domain" description="Pyruvate carboxyltransferase" evidence="7">
    <location>
        <begin position="9"/>
        <end position="276"/>
    </location>
</feature>
<evidence type="ECO:0000313" key="8">
    <source>
        <dbReference type="EMBL" id="VAW83187.1"/>
    </source>
</evidence>
<dbReference type="InterPro" id="IPR000138">
    <property type="entry name" value="HMG_CoA_lyase_AS"/>
</dbReference>
<dbReference type="EMBL" id="UOFO01000002">
    <property type="protein sequence ID" value="VAW83187.1"/>
    <property type="molecule type" value="Genomic_DNA"/>
</dbReference>
<dbReference type="PROSITE" id="PS01062">
    <property type="entry name" value="HMG_COA_LYASE"/>
    <property type="match status" value="1"/>
</dbReference>
<evidence type="ECO:0000259" key="7">
    <source>
        <dbReference type="PROSITE" id="PS50991"/>
    </source>
</evidence>
<dbReference type="FunFam" id="3.20.20.70:FF:000071">
    <property type="entry name" value="Hydroxymethylglutaryl-CoA lyase"/>
    <property type="match status" value="1"/>
</dbReference>
<comment type="catalytic activity">
    <reaction evidence="6">
        <text>(3S)-3-hydroxy-3-methylglutaryl-CoA = acetoacetate + acetyl-CoA</text>
        <dbReference type="Rhea" id="RHEA:24404"/>
        <dbReference type="ChEBI" id="CHEBI:13705"/>
        <dbReference type="ChEBI" id="CHEBI:43074"/>
        <dbReference type="ChEBI" id="CHEBI:57288"/>
        <dbReference type="EC" id="4.1.3.4"/>
    </reaction>
</comment>
<dbReference type="UniPathway" id="UPA00896">
    <property type="reaction ID" value="UER00863"/>
</dbReference>
<evidence type="ECO:0000256" key="3">
    <source>
        <dbReference type="ARBA" id="ARBA00012910"/>
    </source>
</evidence>
<dbReference type="GO" id="GO:0046951">
    <property type="term" value="P:ketone body biosynthetic process"/>
    <property type="evidence" value="ECO:0007669"/>
    <property type="project" value="TreeGrafter"/>
</dbReference>
<dbReference type="Pfam" id="PF00682">
    <property type="entry name" value="HMGL-like"/>
    <property type="match status" value="1"/>
</dbReference>
<accession>A0A3B0Z6T6</accession>
<keyword evidence="4" id="KW-0479">Metal-binding</keyword>
<dbReference type="InterPro" id="IPR013785">
    <property type="entry name" value="Aldolase_TIM"/>
</dbReference>
<dbReference type="InterPro" id="IPR000891">
    <property type="entry name" value="PYR_CT"/>
</dbReference>
<dbReference type="Gene3D" id="3.20.20.70">
    <property type="entry name" value="Aldolase class I"/>
    <property type="match status" value="1"/>
</dbReference>
<evidence type="ECO:0000256" key="2">
    <source>
        <dbReference type="ARBA" id="ARBA00009405"/>
    </source>
</evidence>